<dbReference type="GO" id="GO:0051301">
    <property type="term" value="P:cell division"/>
    <property type="evidence" value="ECO:0007669"/>
    <property type="project" value="UniProtKB-KW"/>
</dbReference>
<dbReference type="Gene3D" id="1.25.40.10">
    <property type="entry name" value="Tetratricopeptide repeat domain"/>
    <property type="match status" value="1"/>
</dbReference>
<sequence>MIRYTDRKKSAINHFKQALSMDPLMWAAYEELCILGAAEEATTVFGEAASFCIQKQYLNCSTSQNLSTEDCHAVASRHSVSEDMSPRQLRHMQGLKDIAANPHGSSIIGG</sequence>
<dbReference type="Proteomes" id="UP000265520">
    <property type="component" value="Unassembled WGS sequence"/>
</dbReference>
<protein>
    <submittedName>
        <fullName evidence="1">Cell division cycle protein 27-like</fullName>
    </submittedName>
</protein>
<evidence type="ECO:0000313" key="1">
    <source>
        <dbReference type="EMBL" id="MCH87557.1"/>
    </source>
</evidence>
<dbReference type="EMBL" id="LXQA010012442">
    <property type="protein sequence ID" value="MCH87557.1"/>
    <property type="molecule type" value="Genomic_DNA"/>
</dbReference>
<keyword evidence="1" id="KW-0132">Cell division</keyword>
<gene>
    <name evidence="1" type="ORF">A2U01_0008430</name>
</gene>
<dbReference type="AlphaFoldDB" id="A0A392MJA9"/>
<accession>A0A392MJA9</accession>
<reference evidence="1 2" key="1">
    <citation type="journal article" date="2018" name="Front. Plant Sci.">
        <title>Red Clover (Trifolium pratense) and Zigzag Clover (T. medium) - A Picture of Genomic Similarities and Differences.</title>
        <authorList>
            <person name="Dluhosova J."/>
            <person name="Istvanek J."/>
            <person name="Nedelnik J."/>
            <person name="Repkova J."/>
        </authorList>
    </citation>
    <scope>NUCLEOTIDE SEQUENCE [LARGE SCALE GENOMIC DNA]</scope>
    <source>
        <strain evidence="2">cv. 10/8</strain>
        <tissue evidence="1">Leaf</tissue>
    </source>
</reference>
<organism evidence="1 2">
    <name type="scientific">Trifolium medium</name>
    <dbReference type="NCBI Taxonomy" id="97028"/>
    <lineage>
        <taxon>Eukaryota</taxon>
        <taxon>Viridiplantae</taxon>
        <taxon>Streptophyta</taxon>
        <taxon>Embryophyta</taxon>
        <taxon>Tracheophyta</taxon>
        <taxon>Spermatophyta</taxon>
        <taxon>Magnoliopsida</taxon>
        <taxon>eudicotyledons</taxon>
        <taxon>Gunneridae</taxon>
        <taxon>Pentapetalae</taxon>
        <taxon>rosids</taxon>
        <taxon>fabids</taxon>
        <taxon>Fabales</taxon>
        <taxon>Fabaceae</taxon>
        <taxon>Papilionoideae</taxon>
        <taxon>50 kb inversion clade</taxon>
        <taxon>NPAAA clade</taxon>
        <taxon>Hologalegina</taxon>
        <taxon>IRL clade</taxon>
        <taxon>Trifolieae</taxon>
        <taxon>Trifolium</taxon>
    </lineage>
</organism>
<dbReference type="InterPro" id="IPR011990">
    <property type="entry name" value="TPR-like_helical_dom_sf"/>
</dbReference>
<feature type="non-terminal residue" evidence="1">
    <location>
        <position position="110"/>
    </location>
</feature>
<keyword evidence="1" id="KW-0131">Cell cycle</keyword>
<name>A0A392MJA9_9FABA</name>
<evidence type="ECO:0000313" key="2">
    <source>
        <dbReference type="Proteomes" id="UP000265520"/>
    </source>
</evidence>
<comment type="caution">
    <text evidence="1">The sequence shown here is derived from an EMBL/GenBank/DDBJ whole genome shotgun (WGS) entry which is preliminary data.</text>
</comment>
<proteinExistence type="predicted"/>
<keyword evidence="2" id="KW-1185">Reference proteome</keyword>